<name>A0A292Q0R6_9PEZI</name>
<sequence length="109" mass="11958">CKSGAHNRVALHGLGGCGKTQIALEYVCRRTSEGHCNVFWVQGSGISKFTEGFKAIGQHVRIPLASTEKDEEELLRHTRTWFEGPDSGDWILVIDNADNDADFVGNTSP</sequence>
<reference evidence="1" key="1">
    <citation type="submission" date="2015-10" db="EMBL/GenBank/DDBJ databases">
        <authorList>
            <person name="Regsiter A."/>
            <person name="william w."/>
        </authorList>
    </citation>
    <scope>NUCLEOTIDE SEQUENCE</scope>
    <source>
        <strain evidence="1">Montdore</strain>
    </source>
</reference>
<dbReference type="Gene3D" id="3.40.50.300">
    <property type="entry name" value="P-loop containing nucleotide triphosphate hydrolases"/>
    <property type="match status" value="1"/>
</dbReference>
<evidence type="ECO:0008006" key="3">
    <source>
        <dbReference type="Google" id="ProtNLM"/>
    </source>
</evidence>
<dbReference type="AlphaFoldDB" id="A0A292Q0R6"/>
<gene>
    <name evidence="1" type="ORF">GSTUAT00002515001</name>
</gene>
<organism evidence="1 2">
    <name type="scientific">Tuber aestivum</name>
    <name type="common">summer truffle</name>
    <dbReference type="NCBI Taxonomy" id="59557"/>
    <lineage>
        <taxon>Eukaryota</taxon>
        <taxon>Fungi</taxon>
        <taxon>Dikarya</taxon>
        <taxon>Ascomycota</taxon>
        <taxon>Pezizomycotina</taxon>
        <taxon>Pezizomycetes</taxon>
        <taxon>Pezizales</taxon>
        <taxon>Tuberaceae</taxon>
        <taxon>Tuber</taxon>
    </lineage>
</organism>
<dbReference type="EMBL" id="LN890973">
    <property type="protein sequence ID" value="CUS13416.1"/>
    <property type="molecule type" value="Genomic_DNA"/>
</dbReference>
<feature type="non-terminal residue" evidence="1">
    <location>
        <position position="109"/>
    </location>
</feature>
<accession>A0A292Q0R6</accession>
<evidence type="ECO:0000313" key="1">
    <source>
        <dbReference type="EMBL" id="CUS13416.1"/>
    </source>
</evidence>
<dbReference type="SUPFAM" id="SSF52540">
    <property type="entry name" value="P-loop containing nucleoside triphosphate hydrolases"/>
    <property type="match status" value="1"/>
</dbReference>
<evidence type="ECO:0000313" key="2">
    <source>
        <dbReference type="Proteomes" id="UP001412239"/>
    </source>
</evidence>
<protein>
    <recommendedName>
        <fullName evidence="3">NB-ARC domain-containing protein</fullName>
    </recommendedName>
</protein>
<dbReference type="InterPro" id="IPR027417">
    <property type="entry name" value="P-loop_NTPase"/>
</dbReference>
<proteinExistence type="predicted"/>
<keyword evidence="2" id="KW-1185">Reference proteome</keyword>
<feature type="non-terminal residue" evidence="1">
    <location>
        <position position="1"/>
    </location>
</feature>
<dbReference type="Proteomes" id="UP001412239">
    <property type="component" value="Unassembled WGS sequence"/>
</dbReference>